<proteinExistence type="predicted"/>
<dbReference type="InterPro" id="IPR038740">
    <property type="entry name" value="BioF2-like_GNAT_dom"/>
</dbReference>
<gene>
    <name evidence="2" type="ORF">GCM10007962_23930</name>
</gene>
<organism evidence="2 3">
    <name type="scientific">Yeosuana aromativorans</name>
    <dbReference type="NCBI Taxonomy" id="288019"/>
    <lineage>
        <taxon>Bacteria</taxon>
        <taxon>Pseudomonadati</taxon>
        <taxon>Bacteroidota</taxon>
        <taxon>Flavobacteriia</taxon>
        <taxon>Flavobacteriales</taxon>
        <taxon>Flavobacteriaceae</taxon>
        <taxon>Yeosuana</taxon>
    </lineage>
</organism>
<dbReference type="SUPFAM" id="SSF55729">
    <property type="entry name" value="Acyl-CoA N-acyltransferases (Nat)"/>
    <property type="match status" value="1"/>
</dbReference>
<evidence type="ECO:0000259" key="1">
    <source>
        <dbReference type="Pfam" id="PF13480"/>
    </source>
</evidence>
<dbReference type="EMBL" id="BMNR01000005">
    <property type="protein sequence ID" value="GGK28926.1"/>
    <property type="molecule type" value="Genomic_DNA"/>
</dbReference>
<evidence type="ECO:0000313" key="2">
    <source>
        <dbReference type="EMBL" id="GGK28926.1"/>
    </source>
</evidence>
<dbReference type="Proteomes" id="UP000612329">
    <property type="component" value="Unassembled WGS sequence"/>
</dbReference>
<comment type="caution">
    <text evidence="2">The sequence shown here is derived from an EMBL/GenBank/DDBJ whole genome shotgun (WGS) entry which is preliminary data.</text>
</comment>
<protein>
    <recommendedName>
        <fullName evidence="1">BioF2-like acetyltransferase domain-containing protein</fullName>
    </recommendedName>
</protein>
<keyword evidence="3" id="KW-1185">Reference proteome</keyword>
<evidence type="ECO:0000313" key="3">
    <source>
        <dbReference type="Proteomes" id="UP000612329"/>
    </source>
</evidence>
<dbReference type="AlphaFoldDB" id="A0A8J3BUB4"/>
<dbReference type="Pfam" id="PF13480">
    <property type="entry name" value="Acetyltransf_6"/>
    <property type="match status" value="1"/>
</dbReference>
<reference evidence="2" key="1">
    <citation type="journal article" date="2014" name="Int. J. Syst. Evol. Microbiol.">
        <title>Complete genome sequence of Corynebacterium casei LMG S-19264T (=DSM 44701T), isolated from a smear-ripened cheese.</title>
        <authorList>
            <consortium name="US DOE Joint Genome Institute (JGI-PGF)"/>
            <person name="Walter F."/>
            <person name="Albersmeier A."/>
            <person name="Kalinowski J."/>
            <person name="Ruckert C."/>
        </authorList>
    </citation>
    <scope>NUCLEOTIDE SEQUENCE</scope>
    <source>
        <strain evidence="2">JCM 12862</strain>
    </source>
</reference>
<dbReference type="InterPro" id="IPR016181">
    <property type="entry name" value="Acyl_CoA_acyltransferase"/>
</dbReference>
<reference evidence="2" key="2">
    <citation type="submission" date="2020-09" db="EMBL/GenBank/DDBJ databases">
        <authorList>
            <person name="Sun Q."/>
            <person name="Ohkuma M."/>
        </authorList>
    </citation>
    <scope>NUCLEOTIDE SEQUENCE</scope>
    <source>
        <strain evidence="2">JCM 12862</strain>
    </source>
</reference>
<sequence length="413" mass="49329">MKDNPFISNTFASIWLKYFNNGRPAIDFKFITNISFVKTKLLPLYVNVGKNLTNGLNYVINKDETDYKNKVFFVYDIPEYLNLKIELTNGLKLKTVRQYIGYLVDLSKYKNADDYLKTHLSSNSRWKINKSKKRLETCFNITYGVLYGKETKKEDFDYAFDYFNKLLQKRFVEKQINNHYLSPKKWSYLQELIYNLILENKAALFVIYNDTIPISVYLNYVSSNVLYSALPVFDPDYSKFNLGYIDNLKHIEWCYKNNIDIFDFSKGDYDYKKRLGNKEYYFDYHILYDSKSIRANLLCQFIYFYFSGKQALRDLNIHILYHKVIFFLKRNQNKNVELEYKRIDIKNLPNDTQLTKLDFNSLSNSVMKKSIIEFLYKSSESVNDISIFKSKEDERVYFLRGKSITEKIILKNK</sequence>
<accession>A0A8J3BUB4</accession>
<dbReference type="Gene3D" id="3.40.630.30">
    <property type="match status" value="1"/>
</dbReference>
<name>A0A8J3BUB4_9FLAO</name>
<dbReference type="RefSeq" id="WP_188653412.1">
    <property type="nucleotide sequence ID" value="NZ_BMNR01000005.1"/>
</dbReference>
<feature type="domain" description="BioF2-like acetyltransferase" evidence="1">
    <location>
        <begin position="123"/>
        <end position="273"/>
    </location>
</feature>